<name>A0ABQ2D1B5_9DEIO</name>
<feature type="transmembrane region" description="Helical" evidence="1">
    <location>
        <begin position="6"/>
        <end position="26"/>
    </location>
</feature>
<reference evidence="3" key="1">
    <citation type="journal article" date="2019" name="Int. J. Syst. Evol. Microbiol.">
        <title>The Global Catalogue of Microorganisms (GCM) 10K type strain sequencing project: providing services to taxonomists for standard genome sequencing and annotation.</title>
        <authorList>
            <consortium name="The Broad Institute Genomics Platform"/>
            <consortium name="The Broad Institute Genome Sequencing Center for Infectious Disease"/>
            <person name="Wu L."/>
            <person name="Ma J."/>
        </authorList>
    </citation>
    <scope>NUCLEOTIDE SEQUENCE [LARGE SCALE GENOMIC DNA]</scope>
    <source>
        <strain evidence="3">JCM 14370</strain>
    </source>
</reference>
<accession>A0ABQ2D1B5</accession>
<sequence length="44" mass="5097">MNVTSWCLLLINALIWVPVYALFAALKRIPRLPEDREGKPRFGK</sequence>
<proteinExistence type="predicted"/>
<keyword evidence="1" id="KW-0812">Transmembrane</keyword>
<evidence type="ECO:0000313" key="3">
    <source>
        <dbReference type="Proteomes" id="UP000632222"/>
    </source>
</evidence>
<protein>
    <submittedName>
        <fullName evidence="2">Uncharacterized protein</fullName>
    </submittedName>
</protein>
<evidence type="ECO:0000256" key="1">
    <source>
        <dbReference type="SAM" id="Phobius"/>
    </source>
</evidence>
<keyword evidence="1" id="KW-0472">Membrane</keyword>
<dbReference type="RefSeq" id="WP_268239729.1">
    <property type="nucleotide sequence ID" value="NZ_BMOD01000011.1"/>
</dbReference>
<gene>
    <name evidence="2" type="ORF">GCM10008938_29440</name>
</gene>
<organism evidence="2 3">
    <name type="scientific">Deinococcus roseus</name>
    <dbReference type="NCBI Taxonomy" id="392414"/>
    <lineage>
        <taxon>Bacteria</taxon>
        <taxon>Thermotogati</taxon>
        <taxon>Deinococcota</taxon>
        <taxon>Deinococci</taxon>
        <taxon>Deinococcales</taxon>
        <taxon>Deinococcaceae</taxon>
        <taxon>Deinococcus</taxon>
    </lineage>
</organism>
<dbReference type="EMBL" id="BMOD01000011">
    <property type="protein sequence ID" value="GGJ41471.1"/>
    <property type="molecule type" value="Genomic_DNA"/>
</dbReference>
<keyword evidence="1" id="KW-1133">Transmembrane helix</keyword>
<dbReference type="Proteomes" id="UP000632222">
    <property type="component" value="Unassembled WGS sequence"/>
</dbReference>
<evidence type="ECO:0000313" key="2">
    <source>
        <dbReference type="EMBL" id="GGJ41471.1"/>
    </source>
</evidence>
<comment type="caution">
    <text evidence="2">The sequence shown here is derived from an EMBL/GenBank/DDBJ whole genome shotgun (WGS) entry which is preliminary data.</text>
</comment>
<keyword evidence="3" id="KW-1185">Reference proteome</keyword>